<protein>
    <submittedName>
        <fullName evidence="1">Uncharacterized protein</fullName>
    </submittedName>
</protein>
<dbReference type="EMBL" id="BARU01032405">
    <property type="protein sequence ID" value="GAH70702.1"/>
    <property type="molecule type" value="Genomic_DNA"/>
</dbReference>
<dbReference type="AlphaFoldDB" id="X1HMI5"/>
<evidence type="ECO:0000313" key="1">
    <source>
        <dbReference type="EMBL" id="GAH70702.1"/>
    </source>
</evidence>
<proteinExistence type="predicted"/>
<reference evidence="1" key="1">
    <citation type="journal article" date="2014" name="Front. Microbiol.">
        <title>High frequency of phylogenetically diverse reductive dehalogenase-homologous genes in deep subseafloor sedimentary metagenomes.</title>
        <authorList>
            <person name="Kawai M."/>
            <person name="Futagami T."/>
            <person name="Toyoda A."/>
            <person name="Takaki Y."/>
            <person name="Nishi S."/>
            <person name="Hori S."/>
            <person name="Arai W."/>
            <person name="Tsubouchi T."/>
            <person name="Morono Y."/>
            <person name="Uchiyama I."/>
            <person name="Ito T."/>
            <person name="Fujiyama A."/>
            <person name="Inagaki F."/>
            <person name="Takami H."/>
        </authorList>
    </citation>
    <scope>NUCLEOTIDE SEQUENCE</scope>
    <source>
        <strain evidence="1">Expedition CK06-06</strain>
    </source>
</reference>
<organism evidence="1">
    <name type="scientific">marine sediment metagenome</name>
    <dbReference type="NCBI Taxonomy" id="412755"/>
    <lineage>
        <taxon>unclassified sequences</taxon>
        <taxon>metagenomes</taxon>
        <taxon>ecological metagenomes</taxon>
    </lineage>
</organism>
<comment type="caution">
    <text evidence="1">The sequence shown here is derived from an EMBL/GenBank/DDBJ whole genome shotgun (WGS) entry which is preliminary data.</text>
</comment>
<accession>X1HMI5</accession>
<name>X1HMI5_9ZZZZ</name>
<gene>
    <name evidence="1" type="ORF">S03H2_51114</name>
</gene>
<sequence>MKELLYIGKLSGAGKFISSKNTTGSIGIIILAVKLIEGPIMGNPCAAFDKTVAKNAAIVEYEPSGQSKELVGKQM</sequence>